<dbReference type="GO" id="GO:0016020">
    <property type="term" value="C:membrane"/>
    <property type="evidence" value="ECO:0007669"/>
    <property type="project" value="TreeGrafter"/>
</dbReference>
<reference evidence="11" key="1">
    <citation type="journal article" date="2017" name="bioRxiv">
        <title>Conservation of a gene cluster reveals novel cercosporin biosynthetic mechanisms and extends production to the genus Colletotrichum.</title>
        <authorList>
            <person name="de Jonge R."/>
            <person name="Ebert M.K."/>
            <person name="Huitt-Roehl C.R."/>
            <person name="Pal P."/>
            <person name="Suttle J.C."/>
            <person name="Spanner R.E."/>
            <person name="Neubauer J.D."/>
            <person name="Jurick W.M.II."/>
            <person name="Stott K.A."/>
            <person name="Secor G.A."/>
            <person name="Thomma B.P.H.J."/>
            <person name="Van de Peer Y."/>
            <person name="Townsend C.A."/>
            <person name="Bolton M.D."/>
        </authorList>
    </citation>
    <scope>NUCLEOTIDE SEQUENCE [LARGE SCALE GENOMIC DNA]</scope>
    <source>
        <strain evidence="11">CBS538.71</strain>
    </source>
</reference>
<dbReference type="GO" id="GO:0005829">
    <property type="term" value="C:cytosol"/>
    <property type="evidence" value="ECO:0007669"/>
    <property type="project" value="TreeGrafter"/>
</dbReference>
<dbReference type="PANTHER" id="PTHR23055">
    <property type="entry name" value="CALCIUM BINDING PROTEINS"/>
    <property type="match status" value="1"/>
</dbReference>
<name>A0A2S6BR66_9PEZI</name>
<dbReference type="GO" id="GO:0008047">
    <property type="term" value="F:enzyme activator activity"/>
    <property type="evidence" value="ECO:0007669"/>
    <property type="project" value="UniProtKB-ARBA"/>
</dbReference>
<dbReference type="AlphaFoldDB" id="A0A2S6BR66"/>
<keyword evidence="6" id="KW-0449">Lipoprotein</keyword>
<comment type="similarity">
    <text evidence="1">Belongs to the recoverin family.</text>
</comment>
<evidence type="ECO:0000256" key="7">
    <source>
        <dbReference type="ARBA" id="ARBA00071944"/>
    </source>
</evidence>
<evidence type="ECO:0000259" key="9">
    <source>
        <dbReference type="PROSITE" id="PS50222"/>
    </source>
</evidence>
<dbReference type="EMBL" id="PNEN01001795">
    <property type="protein sequence ID" value="PPJ49975.1"/>
    <property type="molecule type" value="Genomic_DNA"/>
</dbReference>
<dbReference type="PANTHER" id="PTHR23055:SF178">
    <property type="entry name" value="NEUROCALCIN HOMOLOG"/>
    <property type="match status" value="1"/>
</dbReference>
<keyword evidence="3" id="KW-0479">Metal-binding</keyword>
<evidence type="ECO:0000256" key="6">
    <source>
        <dbReference type="ARBA" id="ARBA00023288"/>
    </source>
</evidence>
<feature type="domain" description="EF-hand" evidence="9">
    <location>
        <begin position="198"/>
        <end position="233"/>
    </location>
</feature>
<feature type="domain" description="EF-hand" evidence="9">
    <location>
        <begin position="162"/>
        <end position="197"/>
    </location>
</feature>
<feature type="region of interest" description="Disordered" evidence="8">
    <location>
        <begin position="1"/>
        <end position="51"/>
    </location>
</feature>
<evidence type="ECO:0000256" key="1">
    <source>
        <dbReference type="ARBA" id="ARBA00006049"/>
    </source>
</evidence>
<dbReference type="Pfam" id="PF00036">
    <property type="entry name" value="EF-hand_1"/>
    <property type="match status" value="1"/>
</dbReference>
<dbReference type="Pfam" id="PF13499">
    <property type="entry name" value="EF-hand_7"/>
    <property type="match status" value="1"/>
</dbReference>
<dbReference type="SMART" id="SM00054">
    <property type="entry name" value="EFh"/>
    <property type="match status" value="3"/>
</dbReference>
<feature type="domain" description="EF-hand" evidence="9">
    <location>
        <begin position="246"/>
        <end position="281"/>
    </location>
</feature>
<evidence type="ECO:0000313" key="11">
    <source>
        <dbReference type="Proteomes" id="UP000237631"/>
    </source>
</evidence>
<dbReference type="SUPFAM" id="SSF47473">
    <property type="entry name" value="EF-hand"/>
    <property type="match status" value="1"/>
</dbReference>
<sequence>MADTPKVELPVFDIVPDEPLSADGTAAQEPSQSQERRGTIATSHHARPRPYHIPRYVSQSYPQFKAKQECALRIGTKDLEHQITKSTGVSHLEMEPDKLTLHHKTSQSKLSQQELVDLQKATHFDKKELQQWYKGFLKDCPSGMLTKSEFQKIYKQFFPFGDPSSFADYVFNVFDADKSGSIDFKEFICALSVTSRGKMEDKLDWAFQLYDIDGDGKISYDEMLAIVEAIYKMVGSMVKLPEDEDTPEKRVKKIFRMMDKDENGSLDMAEFKEGSKRDETIVSALSLYDGLV</sequence>
<dbReference type="OrthoDB" id="191686at2759"/>
<keyword evidence="4" id="KW-0677">Repeat</keyword>
<evidence type="ECO:0000256" key="2">
    <source>
        <dbReference type="ARBA" id="ARBA00022707"/>
    </source>
</evidence>
<dbReference type="CDD" id="cd00051">
    <property type="entry name" value="EFh"/>
    <property type="match status" value="2"/>
</dbReference>
<dbReference type="InterPro" id="IPR011992">
    <property type="entry name" value="EF-hand-dom_pair"/>
</dbReference>
<dbReference type="Proteomes" id="UP000237631">
    <property type="component" value="Unassembled WGS sequence"/>
</dbReference>
<evidence type="ECO:0000256" key="3">
    <source>
        <dbReference type="ARBA" id="ARBA00022723"/>
    </source>
</evidence>
<keyword evidence="5" id="KW-0106">Calcium</keyword>
<dbReference type="STRING" id="357750.A0A2S6BR66"/>
<dbReference type="Gene3D" id="1.10.238.10">
    <property type="entry name" value="EF-hand"/>
    <property type="match status" value="1"/>
</dbReference>
<dbReference type="GO" id="GO:0005509">
    <property type="term" value="F:calcium ion binding"/>
    <property type="evidence" value="ECO:0007669"/>
    <property type="project" value="InterPro"/>
</dbReference>
<proteinExistence type="inferred from homology"/>
<evidence type="ECO:0000256" key="4">
    <source>
        <dbReference type="ARBA" id="ARBA00022737"/>
    </source>
</evidence>
<accession>A0A2S6BR66</accession>
<dbReference type="PRINTS" id="PR00450">
    <property type="entry name" value="RECOVERIN"/>
</dbReference>
<organism evidence="10 11">
    <name type="scientific">Cercospora berteroae</name>
    <dbReference type="NCBI Taxonomy" id="357750"/>
    <lineage>
        <taxon>Eukaryota</taxon>
        <taxon>Fungi</taxon>
        <taxon>Dikarya</taxon>
        <taxon>Ascomycota</taxon>
        <taxon>Pezizomycotina</taxon>
        <taxon>Dothideomycetes</taxon>
        <taxon>Dothideomycetidae</taxon>
        <taxon>Mycosphaerellales</taxon>
        <taxon>Mycosphaerellaceae</taxon>
        <taxon>Cercospora</taxon>
    </lineage>
</organism>
<gene>
    <name evidence="10" type="ORF">CBER1_04740</name>
</gene>
<protein>
    <recommendedName>
        <fullName evidence="7">Calcium-binding protein NCS-1</fullName>
    </recommendedName>
</protein>
<dbReference type="InterPro" id="IPR002048">
    <property type="entry name" value="EF_hand_dom"/>
</dbReference>
<keyword evidence="11" id="KW-1185">Reference proteome</keyword>
<dbReference type="InterPro" id="IPR018247">
    <property type="entry name" value="EF_Hand_1_Ca_BS"/>
</dbReference>
<evidence type="ECO:0000256" key="8">
    <source>
        <dbReference type="SAM" id="MobiDB-lite"/>
    </source>
</evidence>
<keyword evidence="2" id="KW-0519">Myristate</keyword>
<comment type="caution">
    <text evidence="10">The sequence shown here is derived from an EMBL/GenBank/DDBJ whole genome shotgun (WGS) entry which is preliminary data.</text>
</comment>
<dbReference type="InterPro" id="IPR028846">
    <property type="entry name" value="Recoverin"/>
</dbReference>
<evidence type="ECO:0000313" key="10">
    <source>
        <dbReference type="EMBL" id="PPJ49975.1"/>
    </source>
</evidence>
<evidence type="ECO:0000256" key="5">
    <source>
        <dbReference type="ARBA" id="ARBA00022837"/>
    </source>
</evidence>
<dbReference type="PROSITE" id="PS50222">
    <property type="entry name" value="EF_HAND_2"/>
    <property type="match status" value="3"/>
</dbReference>
<dbReference type="PROSITE" id="PS00018">
    <property type="entry name" value="EF_HAND_1"/>
    <property type="match status" value="3"/>
</dbReference>
<dbReference type="FunFam" id="1.10.238.10:FF:000009">
    <property type="entry name" value="Visinin-like protein 1"/>
    <property type="match status" value="1"/>
</dbReference>